<name>A0ABT6EPF8_9PAST</name>
<protein>
    <submittedName>
        <fullName evidence="1">Uncharacterized protein</fullName>
    </submittedName>
</protein>
<dbReference type="Gene3D" id="3.40.50.1820">
    <property type="entry name" value="alpha/beta hydrolase"/>
    <property type="match status" value="1"/>
</dbReference>
<comment type="caution">
    <text evidence="1">The sequence shown here is derived from an EMBL/GenBank/DDBJ whole genome shotgun (WGS) entry which is preliminary data.</text>
</comment>
<organism evidence="1 2">
    <name type="scientific">Exercitatus varius</name>
    <dbReference type="NCBI Taxonomy" id="67857"/>
    <lineage>
        <taxon>Bacteria</taxon>
        <taxon>Pseudomonadati</taxon>
        <taxon>Pseudomonadota</taxon>
        <taxon>Gammaproteobacteria</taxon>
        <taxon>Pasteurellales</taxon>
        <taxon>Pasteurellaceae</taxon>
        <taxon>Exercitatus</taxon>
    </lineage>
</organism>
<evidence type="ECO:0000313" key="2">
    <source>
        <dbReference type="Proteomes" id="UP001216057"/>
    </source>
</evidence>
<dbReference type="InterPro" id="IPR029058">
    <property type="entry name" value="AB_hydrolase_fold"/>
</dbReference>
<dbReference type="RefSeq" id="WP_317485662.1">
    <property type="nucleotide sequence ID" value="NZ_JARQTO010000003.1"/>
</dbReference>
<sequence length="78" mass="8898">MNYVNNPDAARHWRIRAGTADRDTSHAIAAMLAVKLQMSGKRADYQMPWNVPHSDDYDLRNCSTGRIASVNKRQVKVR</sequence>
<proteinExistence type="predicted"/>
<evidence type="ECO:0000313" key="1">
    <source>
        <dbReference type="EMBL" id="MDG2945429.1"/>
    </source>
</evidence>
<dbReference type="Proteomes" id="UP001216057">
    <property type="component" value="Unassembled WGS sequence"/>
</dbReference>
<dbReference type="EMBL" id="JARQTX010000003">
    <property type="protein sequence ID" value="MDG2945429.1"/>
    <property type="molecule type" value="Genomic_DNA"/>
</dbReference>
<dbReference type="GeneID" id="93226485"/>
<accession>A0ABT6EPF8</accession>
<gene>
    <name evidence="1" type="ORF">P7M32_03160</name>
</gene>
<reference evidence="1 2" key="1">
    <citation type="submission" date="2023-03" db="EMBL/GenBank/DDBJ databases">
        <title>Classification of Bisgaard taxon 6 and taxon 10 as Exercitatus varius gen. nov., spec. nov.</title>
        <authorList>
            <person name="Christensen H."/>
        </authorList>
    </citation>
    <scope>NUCLEOTIDE SEQUENCE [LARGE SCALE GENOMIC DNA]</scope>
    <source>
        <strain evidence="1 2">23350_01</strain>
    </source>
</reference>
<keyword evidence="2" id="KW-1185">Reference proteome</keyword>